<dbReference type="GO" id="GO:0005524">
    <property type="term" value="F:ATP binding"/>
    <property type="evidence" value="ECO:0007669"/>
    <property type="project" value="InterPro"/>
</dbReference>
<feature type="compositionally biased region" description="Low complexity" evidence="1">
    <location>
        <begin position="17"/>
        <end position="29"/>
    </location>
</feature>
<protein>
    <recommendedName>
        <fullName evidence="2">AAA+ ATPase domain-containing protein</fullName>
    </recommendedName>
</protein>
<comment type="caution">
    <text evidence="3">The sequence shown here is derived from an EMBL/GenBank/DDBJ whole genome shotgun (WGS) entry which is preliminary data.</text>
</comment>
<dbReference type="PANTHER" id="PTHR46411:SF4">
    <property type="entry name" value="AAA+ ATPASE DOMAIN-CONTAINING PROTEIN"/>
    <property type="match status" value="1"/>
</dbReference>
<reference evidence="3" key="1">
    <citation type="submission" date="2022-12" db="EMBL/GenBank/DDBJ databases">
        <authorList>
            <person name="Petersen C."/>
        </authorList>
    </citation>
    <scope>NUCLEOTIDE SEQUENCE</scope>
    <source>
        <strain evidence="3">IBT 16125</strain>
    </source>
</reference>
<evidence type="ECO:0000256" key="1">
    <source>
        <dbReference type="SAM" id="MobiDB-lite"/>
    </source>
</evidence>
<dbReference type="Pfam" id="PF22942">
    <property type="entry name" value="DUF7025"/>
    <property type="match status" value="1"/>
</dbReference>
<evidence type="ECO:0000259" key="2">
    <source>
        <dbReference type="SMART" id="SM00382"/>
    </source>
</evidence>
<accession>A0AAD6FW48</accession>
<keyword evidence="4" id="KW-1185">Reference proteome</keyword>
<dbReference type="InterPro" id="IPR056599">
    <property type="entry name" value="AAA_lid_fung"/>
</dbReference>
<feature type="region of interest" description="Disordered" evidence="1">
    <location>
        <begin position="1"/>
        <end position="49"/>
    </location>
</feature>
<dbReference type="GO" id="GO:0016887">
    <property type="term" value="F:ATP hydrolysis activity"/>
    <property type="evidence" value="ECO:0007669"/>
    <property type="project" value="InterPro"/>
</dbReference>
<feature type="region of interest" description="Disordered" evidence="1">
    <location>
        <begin position="483"/>
        <end position="504"/>
    </location>
</feature>
<proteinExistence type="predicted"/>
<sequence length="856" mass="97770">METEQATPVPLPVVVASSGSTDSSYSSEARYTRRARRRRSYRSDDDSLASPRNTVVDLVKIRRRRDAKPDLQSVEPAIMWNTKVFYPRRGREFGDEEDMDAYMPDLRYIDDRPIEFSLGVGSTQVPADTKQTASEPAEWKGPVITIEVLVEVRRARFRSSGILDAPRPEMLNPKRVSKRYLVVHSPMLAEAINDMVDYYPSLNYSWPGQTTGNTLRIPEPFAVLLHHFDSIETMADRTSAGTICKSEHHGNAQRIDQLKKHAQHLLDFIRPIYQEHILTCQRHLSDSVPRVAFDMIWYLLKPGIDVYIHVDGSTHAAVVLDVKPSGISQLDSLGVGIEKGWLVDLWRLETDGNRLQRALISVKVHAYSGLREVTTLPVCPISIWDAWDGGKRREQILRRSTIFFKALRQGNLLAEYNGPIKHASQYYSGKLVIDHRRGLADSDHEEPMSSLREIDDSNRFQEYDDILVNNDWSFHTTEEIRPRPPRRVNEPYLRRPGPSTWTEGPAYRANKTLNAEPSGPVVGELTEHQLLLLCPDVLAYALRHKEWILISLDYVQESVPSNESLDNLVIGHDELKTIQALSNRQNSKTRQWSADFIEGKGSGQIILLHGPPGVGKTYTVEAISEWLHRPLLALTVADIGTSETIVERELVKWFNLAEAWNAVLLVDEADIFLERRQNRDLARNGLVSAFLRRMEYFKGLLFLTTNRVGQIDDAFISRVHIAIDYQPLDEETRRQVWNGFFRKLVRDRAGKIQIAPDAKSWVLETTGETQLNGRDIRNALQTAITLAEFESDEDPDYDTSLVTIVTKTHFQRVLEMCNRFRNYVTSIRREDEKKRAQGRGDRNDYGGELANEMAIL</sequence>
<dbReference type="CDD" id="cd19481">
    <property type="entry name" value="RecA-like_protease"/>
    <property type="match status" value="1"/>
</dbReference>
<dbReference type="GeneID" id="81605442"/>
<dbReference type="Pfam" id="PF23232">
    <property type="entry name" value="AAA_lid_13"/>
    <property type="match status" value="1"/>
</dbReference>
<dbReference type="EMBL" id="JAPVEA010000009">
    <property type="protein sequence ID" value="KAJ5432661.1"/>
    <property type="molecule type" value="Genomic_DNA"/>
</dbReference>
<dbReference type="InterPro" id="IPR027417">
    <property type="entry name" value="P-loop_NTPase"/>
</dbReference>
<dbReference type="SUPFAM" id="SSF52540">
    <property type="entry name" value="P-loop containing nucleoside triphosphate hydrolases"/>
    <property type="match status" value="1"/>
</dbReference>
<evidence type="ECO:0000313" key="4">
    <source>
        <dbReference type="Proteomes" id="UP001213681"/>
    </source>
</evidence>
<dbReference type="InterPro" id="IPR003959">
    <property type="entry name" value="ATPase_AAA_core"/>
</dbReference>
<dbReference type="InterPro" id="IPR054289">
    <property type="entry name" value="DUF7025"/>
</dbReference>
<organism evidence="3 4">
    <name type="scientific">Penicillium daleae</name>
    <dbReference type="NCBI Taxonomy" id="63821"/>
    <lineage>
        <taxon>Eukaryota</taxon>
        <taxon>Fungi</taxon>
        <taxon>Dikarya</taxon>
        <taxon>Ascomycota</taxon>
        <taxon>Pezizomycotina</taxon>
        <taxon>Eurotiomycetes</taxon>
        <taxon>Eurotiomycetidae</taxon>
        <taxon>Eurotiales</taxon>
        <taxon>Aspergillaceae</taxon>
        <taxon>Penicillium</taxon>
    </lineage>
</organism>
<dbReference type="AlphaFoldDB" id="A0AAD6FW48"/>
<dbReference type="PANTHER" id="PTHR46411">
    <property type="entry name" value="FAMILY ATPASE, PUTATIVE-RELATED"/>
    <property type="match status" value="1"/>
</dbReference>
<evidence type="ECO:0000313" key="3">
    <source>
        <dbReference type="EMBL" id="KAJ5432661.1"/>
    </source>
</evidence>
<dbReference type="Pfam" id="PF00004">
    <property type="entry name" value="AAA"/>
    <property type="match status" value="1"/>
</dbReference>
<dbReference type="SMART" id="SM00382">
    <property type="entry name" value="AAA"/>
    <property type="match status" value="1"/>
</dbReference>
<gene>
    <name evidence="3" type="ORF">N7458_011817</name>
</gene>
<reference evidence="3" key="2">
    <citation type="journal article" date="2023" name="IMA Fungus">
        <title>Comparative genomic study of the Penicillium genus elucidates a diverse pangenome and 15 lateral gene transfer events.</title>
        <authorList>
            <person name="Petersen C."/>
            <person name="Sorensen T."/>
            <person name="Nielsen M.R."/>
            <person name="Sondergaard T.E."/>
            <person name="Sorensen J.L."/>
            <person name="Fitzpatrick D.A."/>
            <person name="Frisvad J.C."/>
            <person name="Nielsen K.L."/>
        </authorList>
    </citation>
    <scope>NUCLEOTIDE SEQUENCE</scope>
    <source>
        <strain evidence="3">IBT 16125</strain>
    </source>
</reference>
<dbReference type="InterPro" id="IPR003593">
    <property type="entry name" value="AAA+_ATPase"/>
</dbReference>
<dbReference type="Proteomes" id="UP001213681">
    <property type="component" value="Unassembled WGS sequence"/>
</dbReference>
<feature type="compositionally biased region" description="Basic and acidic residues" evidence="1">
    <location>
        <begin position="483"/>
        <end position="493"/>
    </location>
</feature>
<name>A0AAD6FW48_9EURO</name>
<feature type="domain" description="AAA+ ATPase" evidence="2">
    <location>
        <begin position="602"/>
        <end position="728"/>
    </location>
</feature>
<dbReference type="Gene3D" id="3.40.50.300">
    <property type="entry name" value="P-loop containing nucleotide triphosphate hydrolases"/>
    <property type="match status" value="1"/>
</dbReference>
<dbReference type="RefSeq" id="XP_056759953.1">
    <property type="nucleotide sequence ID" value="XM_056915199.1"/>
</dbReference>